<organism evidence="1 2">
    <name type="scientific">Paraburkholderia rhynchosiae</name>
    <dbReference type="NCBI Taxonomy" id="487049"/>
    <lineage>
        <taxon>Bacteria</taxon>
        <taxon>Pseudomonadati</taxon>
        <taxon>Pseudomonadota</taxon>
        <taxon>Betaproteobacteria</taxon>
        <taxon>Burkholderiales</taxon>
        <taxon>Burkholderiaceae</taxon>
        <taxon>Paraburkholderia</taxon>
    </lineage>
</organism>
<evidence type="ECO:0000313" key="1">
    <source>
        <dbReference type="EMBL" id="MFM0103266.1"/>
    </source>
</evidence>
<keyword evidence="2" id="KW-1185">Reference proteome</keyword>
<dbReference type="Proteomes" id="UP001629235">
    <property type="component" value="Unassembled WGS sequence"/>
</dbReference>
<name>A0ACC7N7N0_9BURK</name>
<comment type="caution">
    <text evidence="1">The sequence shown here is derived from an EMBL/GenBank/DDBJ whole genome shotgun (WGS) entry which is preliminary data.</text>
</comment>
<accession>A0ACC7N7N0</accession>
<gene>
    <name evidence="1" type="ORF">PQR01_07185</name>
</gene>
<sequence length="312" mass="34096">MTARSIASLTLSFGLVSIPVKLYSATDNAAGVGFNLLTPEGGRVKQQYISEATGEVVARADMKKGYEFEKGQFVVFAPDELKALEEGASHVVEIVSFVPEKSVDPLYYDKAYFIAPDKRGGKPYSLLQRAMRESERCALAKWSYKGKTRIVQIRPAEEGMVFQQLLFADEVRALSDLNIEQVTVSDSELKLALQIIDQVSEDAYDPAAYEDEEKKRILEAIDRKIAGKQIVSPAASAEESGGQVIDLMEALRASLSANKAKRAAPAKTPATKKAAAPVDVEVLATKPRRPAKRAALKAEVKEVPPAKVRVRK</sequence>
<dbReference type="EMBL" id="JAQQDW010000009">
    <property type="protein sequence ID" value="MFM0103266.1"/>
    <property type="molecule type" value="Genomic_DNA"/>
</dbReference>
<reference evidence="1 2" key="1">
    <citation type="journal article" date="2024" name="Chem. Sci.">
        <title>Discovery of megapolipeptins by genome mining of a Burkholderiales bacteria collection.</title>
        <authorList>
            <person name="Paulo B.S."/>
            <person name="Recchia M.J.J."/>
            <person name="Lee S."/>
            <person name="Fergusson C.H."/>
            <person name="Romanowski S.B."/>
            <person name="Hernandez A."/>
            <person name="Krull N."/>
            <person name="Liu D.Y."/>
            <person name="Cavanagh H."/>
            <person name="Bos A."/>
            <person name="Gray C.A."/>
            <person name="Murphy B.T."/>
            <person name="Linington R.G."/>
            <person name="Eustaquio A.S."/>
        </authorList>
    </citation>
    <scope>NUCLEOTIDE SEQUENCE [LARGE SCALE GENOMIC DNA]</scope>
    <source>
        <strain evidence="1 2">RL18-126-BIB-B</strain>
    </source>
</reference>
<proteinExistence type="predicted"/>
<protein>
    <submittedName>
        <fullName evidence="1">Ku protein</fullName>
    </submittedName>
</protein>
<evidence type="ECO:0000313" key="2">
    <source>
        <dbReference type="Proteomes" id="UP001629235"/>
    </source>
</evidence>